<name>A0A8S2LIV3_9BILA</name>
<feature type="non-terminal residue" evidence="1">
    <location>
        <position position="1"/>
    </location>
</feature>
<dbReference type="Proteomes" id="UP000682733">
    <property type="component" value="Unassembled WGS sequence"/>
</dbReference>
<organism evidence="1 2">
    <name type="scientific">Didymodactylos carnosus</name>
    <dbReference type="NCBI Taxonomy" id="1234261"/>
    <lineage>
        <taxon>Eukaryota</taxon>
        <taxon>Metazoa</taxon>
        <taxon>Spiralia</taxon>
        <taxon>Gnathifera</taxon>
        <taxon>Rotifera</taxon>
        <taxon>Eurotatoria</taxon>
        <taxon>Bdelloidea</taxon>
        <taxon>Philodinida</taxon>
        <taxon>Philodinidae</taxon>
        <taxon>Didymodactylos</taxon>
    </lineage>
</organism>
<protein>
    <submittedName>
        <fullName evidence="1">Uncharacterized protein</fullName>
    </submittedName>
</protein>
<reference evidence="1" key="1">
    <citation type="submission" date="2021-02" db="EMBL/GenBank/DDBJ databases">
        <authorList>
            <person name="Nowell W R."/>
        </authorList>
    </citation>
    <scope>NUCLEOTIDE SEQUENCE</scope>
</reference>
<dbReference type="EMBL" id="CAJOBA010019880">
    <property type="protein sequence ID" value="CAF3905760.1"/>
    <property type="molecule type" value="Genomic_DNA"/>
</dbReference>
<comment type="caution">
    <text evidence="1">The sequence shown here is derived from an EMBL/GenBank/DDBJ whole genome shotgun (WGS) entry which is preliminary data.</text>
</comment>
<evidence type="ECO:0000313" key="2">
    <source>
        <dbReference type="Proteomes" id="UP000682733"/>
    </source>
</evidence>
<gene>
    <name evidence="1" type="ORF">TMI583_LOCUS20839</name>
</gene>
<evidence type="ECO:0000313" key="1">
    <source>
        <dbReference type="EMBL" id="CAF3905760.1"/>
    </source>
</evidence>
<sequence length="42" mass="4741">LPEANVVELDVYPAVTHGVDNYRIDNPFDRLAEEVREVNSNA</sequence>
<dbReference type="AlphaFoldDB" id="A0A8S2LIV3"/>
<accession>A0A8S2LIV3</accession>
<proteinExistence type="predicted"/>